<dbReference type="Pfam" id="PF26652">
    <property type="entry name" value="Zn_ribbon_double"/>
    <property type="match status" value="1"/>
</dbReference>
<feature type="compositionally biased region" description="Low complexity" evidence="1">
    <location>
        <begin position="150"/>
        <end position="159"/>
    </location>
</feature>
<reference evidence="3" key="1">
    <citation type="submission" date="2018-12" db="EMBL/GenBank/DDBJ databases">
        <authorList>
            <person name="Syme R.A."/>
            <person name="Farfan-Caceres L."/>
            <person name="Lichtenzveig J."/>
        </authorList>
    </citation>
    <scope>NUCLEOTIDE SEQUENCE</scope>
    <source>
        <strain evidence="3">Al4</strain>
    </source>
</reference>
<feature type="compositionally biased region" description="Polar residues" evidence="1">
    <location>
        <begin position="192"/>
        <end position="206"/>
    </location>
</feature>
<feature type="region of interest" description="Disordered" evidence="1">
    <location>
        <begin position="1"/>
        <end position="136"/>
    </location>
</feature>
<name>A0A8H7IWU6_9PLEO</name>
<dbReference type="EMBL" id="RZGK01000018">
    <property type="protein sequence ID" value="KAF9692564.1"/>
    <property type="molecule type" value="Genomic_DNA"/>
</dbReference>
<dbReference type="Proteomes" id="UP000651452">
    <property type="component" value="Unassembled WGS sequence"/>
</dbReference>
<reference evidence="3" key="2">
    <citation type="submission" date="2020-09" db="EMBL/GenBank/DDBJ databases">
        <title>Reference genome assembly for Australian Ascochyta lentis isolate Al4.</title>
        <authorList>
            <person name="Lee R.C."/>
            <person name="Farfan-Caceres L.M."/>
            <person name="Debler J.W."/>
            <person name="Williams A.H."/>
            <person name="Henares B.M."/>
        </authorList>
    </citation>
    <scope>NUCLEOTIDE SEQUENCE</scope>
    <source>
        <strain evidence="3">Al4</strain>
    </source>
</reference>
<dbReference type="OrthoDB" id="3799818at2759"/>
<accession>A0A8H7IWU6</accession>
<evidence type="ECO:0000256" key="1">
    <source>
        <dbReference type="SAM" id="MobiDB-lite"/>
    </source>
</evidence>
<evidence type="ECO:0000313" key="3">
    <source>
        <dbReference type="EMBL" id="KAF9692564.1"/>
    </source>
</evidence>
<feature type="compositionally biased region" description="Polar residues" evidence="1">
    <location>
        <begin position="40"/>
        <end position="60"/>
    </location>
</feature>
<protein>
    <recommendedName>
        <fullName evidence="2">Probable double zinc ribbon domain-containing protein</fullName>
    </recommendedName>
</protein>
<evidence type="ECO:0000259" key="2">
    <source>
        <dbReference type="Pfam" id="PF26652"/>
    </source>
</evidence>
<sequence>MPGSSFWHHKRFNRSEQIDDPSQDTGRDRNLSSNHHQHSAIDSHTSNTIQPLDGPSSSLTPLDDRPTGHNAPSSFYQFGANPTGIALSEMSRVPPPPLEQSSRRDERDQVLRRDSSESLSSTSTYRQPSFDPSIASKRDGTIALSNFDSVLSSRRSSVVPENIVDQTGEPATERDSQSRPESEEVHEGSAAVQHSQSANNASVLQPNTPPMAFGKDRDTSPLIDAGCDVDKCESPQQVHIEITNDILPIGKWRCCECQRGHEIYRFEAGQHLISILNCLCKHRSCKSCTFQGNVKRFAPIDDAAGVASIPVLEGDGRTIRFGVICRTCGLSWRAKRIQEAKPPGLLRRKLYILPKKVKPLHKLRNTRSMIHLGFLPDSHTDVSRPGSASSTSRSILTLGSASDTQAKDTKPTEQAQGVFVRFYGIECTCGSITNASSICFQVVDTAEVNGDGASKGQTGVEVIETAESRYTPEMKAKGYGTPFLHLNGRSHANPLRSNPVLQSDLS</sequence>
<feature type="domain" description="Probable double zinc ribbon" evidence="2">
    <location>
        <begin position="250"/>
        <end position="337"/>
    </location>
</feature>
<keyword evidence="4" id="KW-1185">Reference proteome</keyword>
<proteinExistence type="predicted"/>
<feature type="region of interest" description="Disordered" evidence="1">
    <location>
        <begin position="150"/>
        <end position="219"/>
    </location>
</feature>
<comment type="caution">
    <text evidence="3">The sequence shown here is derived from an EMBL/GenBank/DDBJ whole genome shotgun (WGS) entry which is preliminary data.</text>
</comment>
<gene>
    <name evidence="3" type="ORF">EKO04_009437</name>
</gene>
<organism evidence="3 4">
    <name type="scientific">Ascochyta lentis</name>
    <dbReference type="NCBI Taxonomy" id="205686"/>
    <lineage>
        <taxon>Eukaryota</taxon>
        <taxon>Fungi</taxon>
        <taxon>Dikarya</taxon>
        <taxon>Ascomycota</taxon>
        <taxon>Pezizomycotina</taxon>
        <taxon>Dothideomycetes</taxon>
        <taxon>Pleosporomycetidae</taxon>
        <taxon>Pleosporales</taxon>
        <taxon>Pleosporineae</taxon>
        <taxon>Didymellaceae</taxon>
        <taxon>Ascochyta</taxon>
    </lineage>
</organism>
<dbReference type="AlphaFoldDB" id="A0A8H7IWU6"/>
<dbReference type="InterPro" id="IPR058253">
    <property type="entry name" value="Zn_ribbon_double"/>
</dbReference>
<feature type="compositionally biased region" description="Basic and acidic residues" evidence="1">
    <location>
        <begin position="101"/>
        <end position="116"/>
    </location>
</feature>
<feature type="compositionally biased region" description="Basic and acidic residues" evidence="1">
    <location>
        <begin position="171"/>
        <end position="187"/>
    </location>
</feature>
<evidence type="ECO:0000313" key="4">
    <source>
        <dbReference type="Proteomes" id="UP000651452"/>
    </source>
</evidence>